<accession>A0A5M7BUW1</accession>
<dbReference type="NCBIfam" id="NF005559">
    <property type="entry name" value="PRK07231.1"/>
    <property type="match status" value="1"/>
</dbReference>
<organism evidence="3 4">
    <name type="scientific">Saccharopolyspora hirsuta</name>
    <dbReference type="NCBI Taxonomy" id="1837"/>
    <lineage>
        <taxon>Bacteria</taxon>
        <taxon>Bacillati</taxon>
        <taxon>Actinomycetota</taxon>
        <taxon>Actinomycetes</taxon>
        <taxon>Pseudonocardiales</taxon>
        <taxon>Pseudonocardiaceae</taxon>
        <taxon>Saccharopolyspora</taxon>
    </lineage>
</organism>
<dbReference type="SMR" id="A0A5M7BUW1"/>
<dbReference type="OrthoDB" id="9789398at2"/>
<dbReference type="PRINTS" id="PR00081">
    <property type="entry name" value="GDHRDH"/>
</dbReference>
<name>A0A5M7BUW1_SACHI</name>
<comment type="caution">
    <text evidence="3">The sequence shown here is derived from an EMBL/GenBank/DDBJ whole genome shotgun (WGS) entry which is preliminary data.</text>
</comment>
<dbReference type="FunFam" id="3.40.50.720:FF:000084">
    <property type="entry name" value="Short-chain dehydrogenase reductase"/>
    <property type="match status" value="1"/>
</dbReference>
<dbReference type="Gene3D" id="3.40.50.720">
    <property type="entry name" value="NAD(P)-binding Rossmann-like Domain"/>
    <property type="match status" value="1"/>
</dbReference>
<dbReference type="CDD" id="cd05233">
    <property type="entry name" value="SDR_c"/>
    <property type="match status" value="1"/>
</dbReference>
<evidence type="ECO:0000313" key="3">
    <source>
        <dbReference type="EMBL" id="KAA5830165.1"/>
    </source>
</evidence>
<evidence type="ECO:0000256" key="2">
    <source>
        <dbReference type="ARBA" id="ARBA00023002"/>
    </source>
</evidence>
<evidence type="ECO:0000313" key="4">
    <source>
        <dbReference type="Proteomes" id="UP000323946"/>
    </source>
</evidence>
<dbReference type="PANTHER" id="PTHR43943:SF2">
    <property type="entry name" value="DEHYDROGENASE_REDUCTASE 4"/>
    <property type="match status" value="1"/>
</dbReference>
<gene>
    <name evidence="3" type="ORF">F1721_24055</name>
</gene>
<reference evidence="3 4" key="1">
    <citation type="submission" date="2019-09" db="EMBL/GenBank/DDBJ databases">
        <title>Draft genome sequence of the thermophilic Saccharopolyspora hirsuta VKM Ac-666T.</title>
        <authorList>
            <person name="Lobastova T.G."/>
            <person name="Fokina V."/>
            <person name="Bragin E.Y."/>
            <person name="Shtratnikova V.Y."/>
            <person name="Starodumova I.P."/>
            <person name="Tarlachkov S.V."/>
            <person name="Donova M.V."/>
        </authorList>
    </citation>
    <scope>NUCLEOTIDE SEQUENCE [LARGE SCALE GENOMIC DNA]</scope>
    <source>
        <strain evidence="3 4">VKM Ac-666</strain>
    </source>
</reference>
<dbReference type="EMBL" id="VWPH01000011">
    <property type="protein sequence ID" value="KAA5830165.1"/>
    <property type="molecule type" value="Genomic_DNA"/>
</dbReference>
<dbReference type="GO" id="GO:0016491">
    <property type="term" value="F:oxidoreductase activity"/>
    <property type="evidence" value="ECO:0007669"/>
    <property type="project" value="UniProtKB-KW"/>
</dbReference>
<dbReference type="InterPro" id="IPR036291">
    <property type="entry name" value="NAD(P)-bd_dom_sf"/>
</dbReference>
<dbReference type="PANTHER" id="PTHR43943">
    <property type="entry name" value="DEHYDROGENASE/REDUCTASE (SDR FAMILY) MEMBER 4"/>
    <property type="match status" value="1"/>
</dbReference>
<keyword evidence="2" id="KW-0560">Oxidoreductase</keyword>
<protein>
    <submittedName>
        <fullName evidence="3">SDR family oxidoreductase</fullName>
    </submittedName>
</protein>
<dbReference type="InterPro" id="IPR002347">
    <property type="entry name" value="SDR_fam"/>
</dbReference>
<keyword evidence="4" id="KW-1185">Reference proteome</keyword>
<proteinExistence type="inferred from homology"/>
<dbReference type="AlphaFoldDB" id="A0A5M7BUW1"/>
<comment type="similarity">
    <text evidence="1">Belongs to the short-chain dehydrogenases/reductases (SDR) family.</text>
</comment>
<dbReference type="PRINTS" id="PR00080">
    <property type="entry name" value="SDRFAMILY"/>
</dbReference>
<dbReference type="Pfam" id="PF13561">
    <property type="entry name" value="adh_short_C2"/>
    <property type="match status" value="1"/>
</dbReference>
<dbReference type="Proteomes" id="UP000323946">
    <property type="component" value="Unassembled WGS sequence"/>
</dbReference>
<evidence type="ECO:0000256" key="1">
    <source>
        <dbReference type="ARBA" id="ARBA00006484"/>
    </source>
</evidence>
<dbReference type="RefSeq" id="WP_150069021.1">
    <property type="nucleotide sequence ID" value="NZ_JBEPDJ010000004.1"/>
</dbReference>
<dbReference type="SUPFAM" id="SSF51735">
    <property type="entry name" value="NAD(P)-binding Rossmann-fold domains"/>
    <property type="match status" value="1"/>
</dbReference>
<sequence length="251" mass="25937">MSKRFDGRVAIVTGASRGIGLAIAERLVAEGAKVTVTARKPEPLAEAVAGLGGAEHALGIAGKADDAEHQAEAVARTVEAFGRVDLLVNNTGINPAYGPLLEIDPGIARKSFEVNVLAALAWTQHVHRAWMGEHGGAVLNVSSVAGLRPAPGIGFYGATKAMLSYITKDLAVELGPKVRVNAIAPAVVKTKFATALYEGREDEVAAQYPLQRLGVPSDISGAAAFLLSDEASWITGQVLVLDGGVTLKGGV</sequence>